<accession>A0A8T1ZYD3</accession>
<keyword evidence="1" id="KW-1133">Transmembrane helix</keyword>
<reference evidence="2 3" key="1">
    <citation type="submission" date="2020-12" db="EMBL/GenBank/DDBJ databases">
        <title>Concerted genomic and epigenomic changes stabilize Arabidopsis allopolyploids.</title>
        <authorList>
            <person name="Chen Z."/>
        </authorList>
    </citation>
    <scope>NUCLEOTIDE SEQUENCE [LARGE SCALE GENOMIC DNA]</scope>
    <source>
        <strain evidence="2">As9502</strain>
        <tissue evidence="2">Leaf</tissue>
    </source>
</reference>
<evidence type="ECO:0000256" key="1">
    <source>
        <dbReference type="SAM" id="Phobius"/>
    </source>
</evidence>
<feature type="transmembrane region" description="Helical" evidence="1">
    <location>
        <begin position="121"/>
        <end position="154"/>
    </location>
</feature>
<keyword evidence="1" id="KW-0812">Transmembrane</keyword>
<dbReference type="EMBL" id="JAEFBJ010000010">
    <property type="protein sequence ID" value="KAG7564994.1"/>
    <property type="molecule type" value="Genomic_DNA"/>
</dbReference>
<dbReference type="Proteomes" id="UP000694251">
    <property type="component" value="Chromosome 10"/>
</dbReference>
<sequence length="330" mass="37341">MALRRTLSLRSLFSASCYKPSCSSIIHREQKLNYDTFLHQRSFTSSMILSQQHLMRSSSHLPLCTPFGVSIYHRSMSTSRFTGSDLNKNYSVLQDVASKTKVVDAVHQFVDKVHSFTGFNWWISLVLTALLLPLVTSLLIFITSLSRIMIYYLIMKTLLRLARVCLDIKNQGGDVTVVATSHKEFDNPVTEYGGEDIINCSTSAFSLARNVLQPWLYPWVGITEKIASFTVDSAFSPDLASPYALRMFPVLPVFHFLIGLECFGILSIVGFTTLGKRVPEARIFARFLAWSFWEWFCLRLHNAISRLARCSPLRLCSCFYGAFECGSSIC</sequence>
<keyword evidence="3" id="KW-1185">Reference proteome</keyword>
<keyword evidence="1" id="KW-0472">Membrane</keyword>
<feature type="transmembrane region" description="Helical" evidence="1">
    <location>
        <begin position="250"/>
        <end position="271"/>
    </location>
</feature>
<evidence type="ECO:0000313" key="3">
    <source>
        <dbReference type="Proteomes" id="UP000694251"/>
    </source>
</evidence>
<protein>
    <submittedName>
        <fullName evidence="2">Uncharacterized protein</fullName>
    </submittedName>
</protein>
<name>A0A8T1ZYD3_ARASU</name>
<proteinExistence type="predicted"/>
<evidence type="ECO:0000313" key="2">
    <source>
        <dbReference type="EMBL" id="KAG7564994.1"/>
    </source>
</evidence>
<dbReference type="AlphaFoldDB" id="A0A8T1ZYD3"/>
<organism evidence="2 3">
    <name type="scientific">Arabidopsis suecica</name>
    <name type="common">Swedish thale-cress</name>
    <name type="synonym">Cardaminopsis suecica</name>
    <dbReference type="NCBI Taxonomy" id="45249"/>
    <lineage>
        <taxon>Eukaryota</taxon>
        <taxon>Viridiplantae</taxon>
        <taxon>Streptophyta</taxon>
        <taxon>Embryophyta</taxon>
        <taxon>Tracheophyta</taxon>
        <taxon>Spermatophyta</taxon>
        <taxon>Magnoliopsida</taxon>
        <taxon>eudicotyledons</taxon>
        <taxon>Gunneridae</taxon>
        <taxon>Pentapetalae</taxon>
        <taxon>rosids</taxon>
        <taxon>malvids</taxon>
        <taxon>Brassicales</taxon>
        <taxon>Brassicaceae</taxon>
        <taxon>Camelineae</taxon>
        <taxon>Arabidopsis</taxon>
    </lineage>
</organism>
<dbReference type="OrthoDB" id="10416627at2759"/>
<gene>
    <name evidence="2" type="ORF">ISN44_As10g017290</name>
</gene>
<comment type="caution">
    <text evidence="2">The sequence shown here is derived from an EMBL/GenBank/DDBJ whole genome shotgun (WGS) entry which is preliminary data.</text>
</comment>